<protein>
    <recommendedName>
        <fullName evidence="3">Bifunctional inhibitor/plant lipid transfer protein/seed storage helical domain-containing protein</fullName>
    </recommendedName>
</protein>
<dbReference type="InterPro" id="IPR016140">
    <property type="entry name" value="Bifunc_inhib/LTP/seed_store"/>
</dbReference>
<sequence>MSPQLISVLLRIISIILLLTHGARASPSAVPACNSVVNELNPCVPYLVKNEAKPSDSCCAGVKSPMPYQNNMAARQSICECLEAVAPMYPQFTDGINKLNNASCSCERAKPAGLCTG</sequence>
<name>V4TGW1_CITCL</name>
<dbReference type="SUPFAM" id="SSF47699">
    <property type="entry name" value="Bifunctional inhibitor/lipid-transfer protein/seed storage 2S albumin"/>
    <property type="match status" value="1"/>
</dbReference>
<feature type="chain" id="PRO_5004729809" description="Bifunctional inhibitor/plant lipid transfer protein/seed storage helical domain-containing protein" evidence="2">
    <location>
        <begin position="26"/>
        <end position="117"/>
    </location>
</feature>
<gene>
    <name evidence="4" type="ORF">CICLE_v10024405mg</name>
</gene>
<dbReference type="Gramene" id="ESR52592">
    <property type="protein sequence ID" value="ESR52592"/>
    <property type="gene ID" value="CICLE_v10024405mg"/>
</dbReference>
<keyword evidence="2" id="KW-0732">Signal</keyword>
<dbReference type="Gene3D" id="1.10.110.10">
    <property type="entry name" value="Plant lipid-transfer and hydrophobic proteins"/>
    <property type="match status" value="1"/>
</dbReference>
<dbReference type="AlphaFoldDB" id="V4TGW1"/>
<evidence type="ECO:0000256" key="2">
    <source>
        <dbReference type="SAM" id="SignalP"/>
    </source>
</evidence>
<dbReference type="InterPro" id="IPR000528">
    <property type="entry name" value="Plant_nsLTP"/>
</dbReference>
<reference evidence="4 5" key="1">
    <citation type="submission" date="2013-10" db="EMBL/GenBank/DDBJ databases">
        <authorList>
            <consortium name="International Citrus Genome Consortium"/>
            <person name="Jenkins J."/>
            <person name="Schmutz J."/>
            <person name="Prochnik S."/>
            <person name="Rokhsar D."/>
            <person name="Gmitter F."/>
            <person name="Ollitrault P."/>
            <person name="Machado M."/>
            <person name="Talon M."/>
            <person name="Wincker P."/>
            <person name="Jaillon O."/>
            <person name="Morgante M."/>
        </authorList>
    </citation>
    <scope>NUCLEOTIDE SEQUENCE</scope>
    <source>
        <strain evidence="5">cv. Clemenules</strain>
    </source>
</reference>
<evidence type="ECO:0000313" key="4">
    <source>
        <dbReference type="EMBL" id="ESR52592.1"/>
    </source>
</evidence>
<dbReference type="Proteomes" id="UP000030687">
    <property type="component" value="Unassembled WGS sequence"/>
</dbReference>
<dbReference type="PANTHER" id="PTHR33076">
    <property type="entry name" value="NON-SPECIFIC LIPID-TRANSFER PROTEIN 2-RELATED"/>
    <property type="match status" value="1"/>
</dbReference>
<dbReference type="EMBL" id="KI536661">
    <property type="protein sequence ID" value="ESR52592.1"/>
    <property type="molecule type" value="Genomic_DNA"/>
</dbReference>
<feature type="signal peptide" evidence="2">
    <location>
        <begin position="1"/>
        <end position="25"/>
    </location>
</feature>
<dbReference type="GO" id="GO:0008289">
    <property type="term" value="F:lipid binding"/>
    <property type="evidence" value="ECO:0007669"/>
    <property type="project" value="InterPro"/>
</dbReference>
<evidence type="ECO:0000313" key="5">
    <source>
        <dbReference type="Proteomes" id="UP000030687"/>
    </source>
</evidence>
<dbReference type="GO" id="GO:0006869">
    <property type="term" value="P:lipid transport"/>
    <property type="evidence" value="ECO:0007669"/>
    <property type="project" value="InterPro"/>
</dbReference>
<proteinExistence type="inferred from homology"/>
<dbReference type="KEGG" id="cic:CICLE_v10024405mg"/>
<dbReference type="Pfam" id="PF00234">
    <property type="entry name" value="Tryp_alpha_amyl"/>
    <property type="match status" value="1"/>
</dbReference>
<comment type="similarity">
    <text evidence="1">Belongs to the plant LTP family.</text>
</comment>
<evidence type="ECO:0000259" key="3">
    <source>
        <dbReference type="Pfam" id="PF00234"/>
    </source>
</evidence>
<feature type="domain" description="Bifunctional inhibitor/plant lipid transfer protein/seed storage helical" evidence="3">
    <location>
        <begin position="33"/>
        <end position="106"/>
    </location>
</feature>
<dbReference type="InterPro" id="IPR036312">
    <property type="entry name" value="Bifun_inhib/LTP/seed_sf"/>
</dbReference>
<organism evidence="4 5">
    <name type="scientific">Citrus clementina</name>
    <name type="common">Clementine</name>
    <name type="synonym">Citrus deliciosa x Citrus sinensis</name>
    <dbReference type="NCBI Taxonomy" id="85681"/>
    <lineage>
        <taxon>Eukaryota</taxon>
        <taxon>Viridiplantae</taxon>
        <taxon>Streptophyta</taxon>
        <taxon>Embryophyta</taxon>
        <taxon>Tracheophyta</taxon>
        <taxon>Spermatophyta</taxon>
        <taxon>Magnoliopsida</taxon>
        <taxon>eudicotyledons</taxon>
        <taxon>Gunneridae</taxon>
        <taxon>Pentapetalae</taxon>
        <taxon>rosids</taxon>
        <taxon>malvids</taxon>
        <taxon>Sapindales</taxon>
        <taxon>Rutaceae</taxon>
        <taxon>Aurantioideae</taxon>
        <taxon>Citrus</taxon>
    </lineage>
</organism>
<keyword evidence="5" id="KW-1185">Reference proteome</keyword>
<dbReference type="PRINTS" id="PR00382">
    <property type="entry name" value="LIPIDTRNSFER"/>
</dbReference>
<evidence type="ECO:0000256" key="1">
    <source>
        <dbReference type="ARBA" id="ARBA00009748"/>
    </source>
</evidence>
<dbReference type="InParanoid" id="V4TGW1"/>
<accession>V4TGW1</accession>